<evidence type="ECO:0000256" key="12">
    <source>
        <dbReference type="ARBA" id="ARBA00023136"/>
    </source>
</evidence>
<dbReference type="OrthoDB" id="2789670at2759"/>
<sequence length="468" mass="52822">MGSNKLPPGPPGLPILGNLFDIPPVEPWHVFYKWARQYGVNSGEVVYLQVLGRPVVLLNSVQACNDLFEGRHAIYSDRPHFPLMDLMGSGWDIPMMTYGQKWRTLRRIFSTKYSVASSLVSFYDEHRRSSVVFLQHVLNSPNEWANHIRLRQGQTIMGATYGIPIESRQDPLIRTADEYMGAVSLALSPAMWLVNPLWMTIPGVRQWRRSAEELRTKPFMMAKEAFNKGLGRPSYVTSFLQEGHVDEQAICDTAAVAYGAGYETSVISADVFFLAMVLYPDVRNRAQEELDRVVGNDRLPDFTDRDRLPYISAIMKEVLRWHPPAPTGVPHLLQEDDVYNGFYLPKGTVVMGNVWGLLHDPEMYPEPERFMPERFIRDGAFDCSANDPSRFTFGFGRRVCPGRVFSEDSIWLLAARFLSVFDISPADPKALPEVSFTGGAAPRVKPFECIIRPRSTAAAELVEVSARA</sequence>
<reference evidence="15" key="1">
    <citation type="submission" date="2019-01" db="EMBL/GenBank/DDBJ databases">
        <title>Draft genome sequences of three monokaryotic isolates of the white-rot basidiomycete fungus Dichomitus squalens.</title>
        <authorList>
            <consortium name="DOE Joint Genome Institute"/>
            <person name="Lopez S.C."/>
            <person name="Andreopoulos B."/>
            <person name="Pangilinan J."/>
            <person name="Lipzen A."/>
            <person name="Riley R."/>
            <person name="Ahrendt S."/>
            <person name="Ng V."/>
            <person name="Barry K."/>
            <person name="Daum C."/>
            <person name="Grigoriev I.V."/>
            <person name="Hilden K.S."/>
            <person name="Makela M.R."/>
            <person name="de Vries R.P."/>
        </authorList>
    </citation>
    <scope>NUCLEOTIDE SEQUENCE [LARGE SCALE GENOMIC DNA]</scope>
    <source>
        <strain evidence="15">OM18370.1</strain>
    </source>
</reference>
<dbReference type="PRINTS" id="PR00463">
    <property type="entry name" value="EP450I"/>
</dbReference>
<dbReference type="CDD" id="cd11065">
    <property type="entry name" value="CYP64-like"/>
    <property type="match status" value="1"/>
</dbReference>
<evidence type="ECO:0000313" key="15">
    <source>
        <dbReference type="EMBL" id="TBU31943.1"/>
    </source>
</evidence>
<dbReference type="PANTHER" id="PTHR46300:SF7">
    <property type="entry name" value="P450, PUTATIVE (EUROFUNG)-RELATED"/>
    <property type="match status" value="1"/>
</dbReference>
<dbReference type="InterPro" id="IPR002401">
    <property type="entry name" value="Cyt_P450_E_grp-I"/>
</dbReference>
<dbReference type="AlphaFoldDB" id="A0A4V2K194"/>
<protein>
    <submittedName>
        <fullName evidence="15">Cytochrome P450</fullName>
    </submittedName>
</protein>
<dbReference type="GO" id="GO:0005506">
    <property type="term" value="F:iron ion binding"/>
    <property type="evidence" value="ECO:0007669"/>
    <property type="project" value="InterPro"/>
</dbReference>
<evidence type="ECO:0000256" key="5">
    <source>
        <dbReference type="ARBA" id="ARBA00022617"/>
    </source>
</evidence>
<keyword evidence="12" id="KW-0472">Membrane</keyword>
<keyword evidence="6" id="KW-0812">Transmembrane</keyword>
<evidence type="ECO:0000256" key="3">
    <source>
        <dbReference type="ARBA" id="ARBA00005179"/>
    </source>
</evidence>
<dbReference type="PANTHER" id="PTHR46300">
    <property type="entry name" value="P450, PUTATIVE (EUROFUNG)-RELATED-RELATED"/>
    <property type="match status" value="1"/>
</dbReference>
<keyword evidence="5 13" id="KW-0349">Heme</keyword>
<dbReference type="InterPro" id="IPR017972">
    <property type="entry name" value="Cyt_P450_CS"/>
</dbReference>
<dbReference type="GO" id="GO:0016020">
    <property type="term" value="C:membrane"/>
    <property type="evidence" value="ECO:0007669"/>
    <property type="project" value="UniProtKB-SubCell"/>
</dbReference>
<comment type="similarity">
    <text evidence="4 14">Belongs to the cytochrome P450 family.</text>
</comment>
<evidence type="ECO:0000256" key="9">
    <source>
        <dbReference type="ARBA" id="ARBA00023002"/>
    </source>
</evidence>
<accession>A0A4V2K194</accession>
<dbReference type="InterPro" id="IPR050364">
    <property type="entry name" value="Cytochrome_P450_fung"/>
</dbReference>
<name>A0A4V2K194_9APHY</name>
<evidence type="ECO:0000256" key="10">
    <source>
        <dbReference type="ARBA" id="ARBA00023004"/>
    </source>
</evidence>
<gene>
    <name evidence="15" type="ORF">BD311DRAFT_818945</name>
</gene>
<dbReference type="Gene3D" id="1.10.630.10">
    <property type="entry name" value="Cytochrome P450"/>
    <property type="match status" value="1"/>
</dbReference>
<dbReference type="InterPro" id="IPR036396">
    <property type="entry name" value="Cyt_P450_sf"/>
</dbReference>
<comment type="cofactor">
    <cofactor evidence="1 13">
        <name>heme</name>
        <dbReference type="ChEBI" id="CHEBI:30413"/>
    </cofactor>
</comment>
<evidence type="ECO:0000256" key="6">
    <source>
        <dbReference type="ARBA" id="ARBA00022692"/>
    </source>
</evidence>
<dbReference type="PROSITE" id="PS00086">
    <property type="entry name" value="CYTOCHROME_P450"/>
    <property type="match status" value="1"/>
</dbReference>
<evidence type="ECO:0000256" key="13">
    <source>
        <dbReference type="PIRSR" id="PIRSR602401-1"/>
    </source>
</evidence>
<dbReference type="SUPFAM" id="SSF48264">
    <property type="entry name" value="Cytochrome P450"/>
    <property type="match status" value="1"/>
</dbReference>
<dbReference type="EMBL" id="ML143397">
    <property type="protein sequence ID" value="TBU31943.1"/>
    <property type="molecule type" value="Genomic_DNA"/>
</dbReference>
<comment type="subcellular location">
    <subcellularLocation>
        <location evidence="2">Membrane</location>
        <topology evidence="2">Single-pass membrane protein</topology>
    </subcellularLocation>
</comment>
<keyword evidence="7 13" id="KW-0479">Metal-binding</keyword>
<comment type="pathway">
    <text evidence="3">Secondary metabolite biosynthesis.</text>
</comment>
<dbReference type="Proteomes" id="UP000292957">
    <property type="component" value="Unassembled WGS sequence"/>
</dbReference>
<dbReference type="GO" id="GO:0016705">
    <property type="term" value="F:oxidoreductase activity, acting on paired donors, with incorporation or reduction of molecular oxygen"/>
    <property type="evidence" value="ECO:0007669"/>
    <property type="project" value="InterPro"/>
</dbReference>
<keyword evidence="11 14" id="KW-0503">Monooxygenase</keyword>
<feature type="binding site" description="axial binding residue" evidence="13">
    <location>
        <position position="400"/>
    </location>
    <ligand>
        <name>heme</name>
        <dbReference type="ChEBI" id="CHEBI:30413"/>
    </ligand>
    <ligandPart>
        <name>Fe</name>
        <dbReference type="ChEBI" id="CHEBI:18248"/>
    </ligandPart>
</feature>
<keyword evidence="10 13" id="KW-0408">Iron</keyword>
<dbReference type="InterPro" id="IPR001128">
    <property type="entry name" value="Cyt_P450"/>
</dbReference>
<evidence type="ECO:0000256" key="11">
    <source>
        <dbReference type="ARBA" id="ARBA00023033"/>
    </source>
</evidence>
<evidence type="ECO:0000256" key="4">
    <source>
        <dbReference type="ARBA" id="ARBA00010617"/>
    </source>
</evidence>
<dbReference type="Pfam" id="PF00067">
    <property type="entry name" value="p450"/>
    <property type="match status" value="1"/>
</dbReference>
<evidence type="ECO:0000256" key="1">
    <source>
        <dbReference type="ARBA" id="ARBA00001971"/>
    </source>
</evidence>
<evidence type="ECO:0000256" key="8">
    <source>
        <dbReference type="ARBA" id="ARBA00022989"/>
    </source>
</evidence>
<evidence type="ECO:0000256" key="14">
    <source>
        <dbReference type="RuleBase" id="RU000461"/>
    </source>
</evidence>
<dbReference type="GO" id="GO:0020037">
    <property type="term" value="F:heme binding"/>
    <property type="evidence" value="ECO:0007669"/>
    <property type="project" value="InterPro"/>
</dbReference>
<evidence type="ECO:0000256" key="7">
    <source>
        <dbReference type="ARBA" id="ARBA00022723"/>
    </source>
</evidence>
<proteinExistence type="inferred from homology"/>
<keyword evidence="9 14" id="KW-0560">Oxidoreductase</keyword>
<organism evidence="15">
    <name type="scientific">Dichomitus squalens</name>
    <dbReference type="NCBI Taxonomy" id="114155"/>
    <lineage>
        <taxon>Eukaryota</taxon>
        <taxon>Fungi</taxon>
        <taxon>Dikarya</taxon>
        <taxon>Basidiomycota</taxon>
        <taxon>Agaricomycotina</taxon>
        <taxon>Agaricomycetes</taxon>
        <taxon>Polyporales</taxon>
        <taxon>Polyporaceae</taxon>
        <taxon>Dichomitus</taxon>
    </lineage>
</organism>
<dbReference type="GO" id="GO:0004497">
    <property type="term" value="F:monooxygenase activity"/>
    <property type="evidence" value="ECO:0007669"/>
    <property type="project" value="UniProtKB-KW"/>
</dbReference>
<keyword evidence="8" id="KW-1133">Transmembrane helix</keyword>
<evidence type="ECO:0000256" key="2">
    <source>
        <dbReference type="ARBA" id="ARBA00004167"/>
    </source>
</evidence>